<dbReference type="PANTHER" id="PTHR43133">
    <property type="entry name" value="RNA POLYMERASE ECF-TYPE SIGMA FACTO"/>
    <property type="match status" value="1"/>
</dbReference>
<keyword evidence="2" id="KW-0805">Transcription regulation</keyword>
<dbReference type="Pfam" id="PF08281">
    <property type="entry name" value="Sigma70_r4_2"/>
    <property type="match status" value="1"/>
</dbReference>
<organism evidence="7 8">
    <name type="scientific">Gangjinia marincola</name>
    <dbReference type="NCBI Taxonomy" id="578463"/>
    <lineage>
        <taxon>Bacteria</taxon>
        <taxon>Pseudomonadati</taxon>
        <taxon>Bacteroidota</taxon>
        <taxon>Flavobacteriia</taxon>
        <taxon>Flavobacteriales</taxon>
        <taxon>Flavobacteriaceae</taxon>
        <taxon>Gangjinia</taxon>
    </lineage>
</organism>
<keyword evidence="3" id="KW-0731">Sigma factor</keyword>
<dbReference type="InterPro" id="IPR013324">
    <property type="entry name" value="RNA_pol_sigma_r3/r4-like"/>
</dbReference>
<sequence length="187" mass="21905">MKLIQLHTNEKQLIKRAQKNDRHAQQCIYDQHAAKMLSVCRQYVKDIQYAEEVLNTGFLKVFTYLKSFKHAGSFEGWIRKIMVRESISFLRSNKALRFWDEEVEDHAGISESPVMSSDTDYIQRCIDELPQGYKTVFLMYAVEGYKHHEIATLLEIKESTSKSQLFKARNMLQQKLNAQKNSEHGIK</sequence>
<dbReference type="InterPro" id="IPR036388">
    <property type="entry name" value="WH-like_DNA-bd_sf"/>
</dbReference>
<evidence type="ECO:0000256" key="4">
    <source>
        <dbReference type="ARBA" id="ARBA00023163"/>
    </source>
</evidence>
<proteinExistence type="inferred from homology"/>
<evidence type="ECO:0000313" key="7">
    <source>
        <dbReference type="EMBL" id="GAA0873301.1"/>
    </source>
</evidence>
<dbReference type="InterPro" id="IPR007627">
    <property type="entry name" value="RNA_pol_sigma70_r2"/>
</dbReference>
<dbReference type="InterPro" id="IPR013325">
    <property type="entry name" value="RNA_pol_sigma_r2"/>
</dbReference>
<dbReference type="NCBIfam" id="TIGR02937">
    <property type="entry name" value="sigma70-ECF"/>
    <property type="match status" value="1"/>
</dbReference>
<dbReference type="InterPro" id="IPR039425">
    <property type="entry name" value="RNA_pol_sigma-70-like"/>
</dbReference>
<reference evidence="8" key="1">
    <citation type="journal article" date="2019" name="Int. J. Syst. Evol. Microbiol.">
        <title>The Global Catalogue of Microorganisms (GCM) 10K type strain sequencing project: providing services to taxonomists for standard genome sequencing and annotation.</title>
        <authorList>
            <consortium name="The Broad Institute Genomics Platform"/>
            <consortium name="The Broad Institute Genome Sequencing Center for Infectious Disease"/>
            <person name="Wu L."/>
            <person name="Ma J."/>
        </authorList>
    </citation>
    <scope>NUCLEOTIDE SEQUENCE [LARGE SCALE GENOMIC DNA]</scope>
    <source>
        <strain evidence="8">JCM 16082</strain>
    </source>
</reference>
<dbReference type="Pfam" id="PF04542">
    <property type="entry name" value="Sigma70_r2"/>
    <property type="match status" value="1"/>
</dbReference>
<feature type="domain" description="RNA polymerase sigma factor 70 region 4 type 2" evidence="6">
    <location>
        <begin position="120"/>
        <end position="171"/>
    </location>
</feature>
<dbReference type="InterPro" id="IPR013249">
    <property type="entry name" value="RNA_pol_sigma70_r4_t2"/>
</dbReference>
<evidence type="ECO:0000313" key="8">
    <source>
        <dbReference type="Proteomes" id="UP001500507"/>
    </source>
</evidence>
<feature type="domain" description="RNA polymerase sigma-70 region 2" evidence="5">
    <location>
        <begin position="28"/>
        <end position="94"/>
    </location>
</feature>
<evidence type="ECO:0000256" key="1">
    <source>
        <dbReference type="ARBA" id="ARBA00010641"/>
    </source>
</evidence>
<dbReference type="SUPFAM" id="SSF88659">
    <property type="entry name" value="Sigma3 and sigma4 domains of RNA polymerase sigma factors"/>
    <property type="match status" value="1"/>
</dbReference>
<dbReference type="EMBL" id="BAAAFG010000016">
    <property type="protein sequence ID" value="GAA0873301.1"/>
    <property type="molecule type" value="Genomic_DNA"/>
</dbReference>
<protein>
    <submittedName>
        <fullName evidence="7">RNA polymerase sigma factor</fullName>
    </submittedName>
</protein>
<evidence type="ECO:0000256" key="2">
    <source>
        <dbReference type="ARBA" id="ARBA00023015"/>
    </source>
</evidence>
<dbReference type="SUPFAM" id="SSF88946">
    <property type="entry name" value="Sigma2 domain of RNA polymerase sigma factors"/>
    <property type="match status" value="1"/>
</dbReference>
<accession>A0ABP3XVA9</accession>
<name>A0ABP3XVA9_9FLAO</name>
<evidence type="ECO:0000259" key="6">
    <source>
        <dbReference type="Pfam" id="PF08281"/>
    </source>
</evidence>
<comment type="similarity">
    <text evidence="1">Belongs to the sigma-70 factor family. ECF subfamily.</text>
</comment>
<evidence type="ECO:0000259" key="5">
    <source>
        <dbReference type="Pfam" id="PF04542"/>
    </source>
</evidence>
<comment type="caution">
    <text evidence="7">The sequence shown here is derived from an EMBL/GenBank/DDBJ whole genome shotgun (WGS) entry which is preliminary data.</text>
</comment>
<dbReference type="PANTHER" id="PTHR43133:SF46">
    <property type="entry name" value="RNA POLYMERASE SIGMA-70 FACTOR ECF SUBFAMILY"/>
    <property type="match status" value="1"/>
</dbReference>
<keyword evidence="4" id="KW-0804">Transcription</keyword>
<dbReference type="Gene3D" id="1.10.10.10">
    <property type="entry name" value="Winged helix-like DNA-binding domain superfamily/Winged helix DNA-binding domain"/>
    <property type="match status" value="1"/>
</dbReference>
<dbReference type="Gene3D" id="1.10.1740.10">
    <property type="match status" value="1"/>
</dbReference>
<keyword evidence="8" id="KW-1185">Reference proteome</keyword>
<dbReference type="InterPro" id="IPR014284">
    <property type="entry name" value="RNA_pol_sigma-70_dom"/>
</dbReference>
<evidence type="ECO:0000256" key="3">
    <source>
        <dbReference type="ARBA" id="ARBA00023082"/>
    </source>
</evidence>
<gene>
    <name evidence="7" type="ORF">GCM10009117_24480</name>
</gene>
<dbReference type="RefSeq" id="WP_343768128.1">
    <property type="nucleotide sequence ID" value="NZ_BAAAFG010000016.1"/>
</dbReference>
<dbReference type="Proteomes" id="UP001500507">
    <property type="component" value="Unassembled WGS sequence"/>
</dbReference>